<feature type="domain" description="Peptidase M12B" evidence="2">
    <location>
        <begin position="1"/>
        <end position="85"/>
    </location>
</feature>
<dbReference type="PROSITE" id="PS50215">
    <property type="entry name" value="ADAM_MEPRO"/>
    <property type="match status" value="1"/>
</dbReference>
<organism evidence="3 4">
    <name type="scientific">Merops nubicus</name>
    <name type="common">Northern carmine bee-eater</name>
    <dbReference type="NCBI Taxonomy" id="57421"/>
    <lineage>
        <taxon>Eukaryota</taxon>
        <taxon>Metazoa</taxon>
        <taxon>Chordata</taxon>
        <taxon>Craniata</taxon>
        <taxon>Vertebrata</taxon>
        <taxon>Euteleostomi</taxon>
        <taxon>Archelosauria</taxon>
        <taxon>Archosauria</taxon>
        <taxon>Dinosauria</taxon>
        <taxon>Saurischia</taxon>
        <taxon>Theropoda</taxon>
        <taxon>Coelurosauria</taxon>
        <taxon>Aves</taxon>
        <taxon>Neognathae</taxon>
        <taxon>Neoaves</taxon>
        <taxon>Telluraves</taxon>
        <taxon>Coraciimorphae</taxon>
        <taxon>Coraciiformes</taxon>
        <taxon>Meropidae</taxon>
        <taxon>Merops</taxon>
    </lineage>
</organism>
<dbReference type="SUPFAM" id="SSF55486">
    <property type="entry name" value="Metalloproteases ('zincins'), catalytic domain"/>
    <property type="match status" value="1"/>
</dbReference>
<keyword evidence="3" id="KW-0401">Integrin</keyword>
<dbReference type="InterPro" id="IPR001590">
    <property type="entry name" value="Peptidase_M12B"/>
</dbReference>
<evidence type="ECO:0000313" key="3">
    <source>
        <dbReference type="EMBL" id="KFQ29767.1"/>
    </source>
</evidence>
<dbReference type="Gene3D" id="3.40.390.10">
    <property type="entry name" value="Collagenase (Catalytic Domain)"/>
    <property type="match status" value="1"/>
</dbReference>
<dbReference type="GO" id="GO:0006508">
    <property type="term" value="P:proteolysis"/>
    <property type="evidence" value="ECO:0007669"/>
    <property type="project" value="InterPro"/>
</dbReference>
<dbReference type="GO" id="GO:0042734">
    <property type="term" value="C:presynaptic membrane"/>
    <property type="evidence" value="ECO:0007669"/>
    <property type="project" value="TreeGrafter"/>
</dbReference>
<evidence type="ECO:0000256" key="1">
    <source>
        <dbReference type="PROSITE-ProRule" id="PRU00276"/>
    </source>
</evidence>
<proteinExistence type="predicted"/>
<feature type="non-terminal residue" evidence="3">
    <location>
        <position position="85"/>
    </location>
</feature>
<comment type="caution">
    <text evidence="1">Lacks conserved residue(s) required for the propagation of feature annotation.</text>
</comment>
<dbReference type="PANTHER" id="PTHR11905">
    <property type="entry name" value="ADAM A DISINTEGRIN AND METALLOPROTEASE DOMAIN"/>
    <property type="match status" value="1"/>
</dbReference>
<dbReference type="GO" id="GO:0004222">
    <property type="term" value="F:metalloendopeptidase activity"/>
    <property type="evidence" value="ECO:0007669"/>
    <property type="project" value="InterPro"/>
</dbReference>
<evidence type="ECO:0000259" key="2">
    <source>
        <dbReference type="PROSITE" id="PS50215"/>
    </source>
</evidence>
<protein>
    <submittedName>
        <fullName evidence="3">Disintegrin and metalloproteinase domain-containing protein 23</fullName>
    </submittedName>
</protein>
<gene>
    <name evidence="3" type="ORF">N331_12108</name>
</gene>
<dbReference type="PANTHER" id="PTHR11905:SF13">
    <property type="entry name" value="DISINTEGRIN AND METALLOPROTEINASE DOMAIN-CONTAINING PROTEIN 23"/>
    <property type="match status" value="1"/>
</dbReference>
<dbReference type="Proteomes" id="UP000052967">
    <property type="component" value="Unassembled WGS sequence"/>
</dbReference>
<reference evidence="3 4" key="1">
    <citation type="submission" date="2014-04" db="EMBL/GenBank/DDBJ databases">
        <title>Genome evolution of avian class.</title>
        <authorList>
            <person name="Zhang G."/>
            <person name="Li C."/>
        </authorList>
    </citation>
    <scope>NUCLEOTIDE SEQUENCE [LARGE SCALE GENOMIC DNA]</scope>
    <source>
        <strain evidence="3">BGI_N331</strain>
    </source>
</reference>
<dbReference type="EMBL" id="KK705151">
    <property type="protein sequence ID" value="KFQ29767.1"/>
    <property type="molecule type" value="Genomic_DNA"/>
</dbReference>
<feature type="non-terminal residue" evidence="3">
    <location>
        <position position="1"/>
    </location>
</feature>
<name>A0A091RMN6_MERNU</name>
<dbReference type="AlphaFoldDB" id="A0A091RMN6"/>
<accession>A0A091RMN6</accession>
<evidence type="ECO:0000313" key="4">
    <source>
        <dbReference type="Proteomes" id="UP000052967"/>
    </source>
</evidence>
<sequence length="85" mass="9888">QIYKEQLNTRVVLVAVETWTDRDRINIQPDPLQMLHDFSKYRQQHIKQHADAVHLLSNMTFHYKRSSLSYFGGVCSVTKGVGVNE</sequence>
<dbReference type="InterPro" id="IPR024079">
    <property type="entry name" value="MetalloPept_cat_dom_sf"/>
</dbReference>
<keyword evidence="4" id="KW-1185">Reference proteome</keyword>
<dbReference type="Pfam" id="PF01421">
    <property type="entry name" value="Reprolysin"/>
    <property type="match status" value="1"/>
</dbReference>
<dbReference type="GO" id="GO:0007229">
    <property type="term" value="P:integrin-mediated signaling pathway"/>
    <property type="evidence" value="ECO:0007669"/>
    <property type="project" value="UniProtKB-KW"/>
</dbReference>